<dbReference type="GO" id="GO:0006352">
    <property type="term" value="P:DNA-templated transcription initiation"/>
    <property type="evidence" value="ECO:0007669"/>
    <property type="project" value="InterPro"/>
</dbReference>
<protein>
    <recommendedName>
        <fullName evidence="4">Sigma-70 family RNA polymerase sigma factor</fullName>
    </recommendedName>
</protein>
<sequence length="641" mass="72672">MRTYTDLNDSELSIAACQGDIEAYEELVRRHGKKIYILAYITSRDNTAAQQLMTRSISRTWHHRSKIKAKDKMLNLLLKEIWGSAVSSNLNGADRAGKPDRPDIAVTDVQENLQNTPGQMLNHRALVVEEALSRMGAEERTVFLLSYAARLDIQEMISYGFTSESQVERKRSEALQRINIHAEKQKETISEAFLKQHFRKDHEALLSISEIELERGVQQGLDETKTGKMAKRSISNRLIWSVAAGLVGLFLLGSIYQAAPEKPQVMEAFDQSYWERTLKEDPISQQRLAEGDYVKIGKVLPEQNGLRLYVDGAMQTSDGLMLWYRLENTEGSAAPIADRVILWSDEYREVGSEFDRDNMRMWGDGNRTFGKILLSKHQMSSGTSLSSEHTIVFPANVQEDDTDTYRWASFEVPVPDFEEKPVKHIEVNQTFKIQDRSIHIDELRLTTDATIVQLGADPSTIITMDQLNLPLLSVIEESLMSMTSEGKDWIEGFGNETEWYFDSMYYDDYSEIRLSFHSISGMGEQANPVIEVNTDTGEIVEAPEVYDGEIEITDVASDAFFYIFFPSSEESGYTLDYQYSDAEGVPYFAQGIDQVGGRLAYKVTDYDYAQPLTFQIEKLVSGDENAYINNGDAINLTLVKK</sequence>
<accession>A0AAX3N1L3</accession>
<dbReference type="SUPFAM" id="SSF88946">
    <property type="entry name" value="Sigma2 domain of RNA polymerase sigma factors"/>
    <property type="match status" value="1"/>
</dbReference>
<dbReference type="AlphaFoldDB" id="A0AAX3N1L3"/>
<keyword evidence="1" id="KW-0472">Membrane</keyword>
<gene>
    <name evidence="2" type="ORF">PUW23_01970</name>
</gene>
<feature type="transmembrane region" description="Helical" evidence="1">
    <location>
        <begin position="238"/>
        <end position="256"/>
    </location>
</feature>
<evidence type="ECO:0000256" key="1">
    <source>
        <dbReference type="SAM" id="Phobius"/>
    </source>
</evidence>
<proteinExistence type="predicted"/>
<reference evidence="2" key="1">
    <citation type="submission" date="2023-02" db="EMBL/GenBank/DDBJ databases">
        <title>Pathogen: clinical or host-associated sample.</title>
        <authorList>
            <person name="Hergert J."/>
            <person name="Casey R."/>
            <person name="Wagner J."/>
            <person name="Young E.L."/>
            <person name="Oakeson K.F."/>
        </authorList>
    </citation>
    <scope>NUCLEOTIDE SEQUENCE</scope>
    <source>
        <strain evidence="2">2022CK-00830</strain>
    </source>
</reference>
<evidence type="ECO:0000313" key="2">
    <source>
        <dbReference type="EMBL" id="WDH83034.1"/>
    </source>
</evidence>
<dbReference type="Gene3D" id="1.10.1740.10">
    <property type="match status" value="1"/>
</dbReference>
<dbReference type="GO" id="GO:0003700">
    <property type="term" value="F:DNA-binding transcription factor activity"/>
    <property type="evidence" value="ECO:0007669"/>
    <property type="project" value="InterPro"/>
</dbReference>
<keyword evidence="1" id="KW-0812">Transmembrane</keyword>
<evidence type="ECO:0008006" key="4">
    <source>
        <dbReference type="Google" id="ProtNLM"/>
    </source>
</evidence>
<dbReference type="EMBL" id="CP118101">
    <property type="protein sequence ID" value="WDH83034.1"/>
    <property type="molecule type" value="Genomic_DNA"/>
</dbReference>
<keyword evidence="1" id="KW-1133">Transmembrane helix</keyword>
<evidence type="ECO:0000313" key="3">
    <source>
        <dbReference type="Proteomes" id="UP001220962"/>
    </source>
</evidence>
<dbReference type="Proteomes" id="UP001220962">
    <property type="component" value="Chromosome"/>
</dbReference>
<name>A0AAX3N1L3_9BACL</name>
<organism evidence="2 3">
    <name type="scientific">Paenibacillus urinalis</name>
    <dbReference type="NCBI Taxonomy" id="521520"/>
    <lineage>
        <taxon>Bacteria</taxon>
        <taxon>Bacillati</taxon>
        <taxon>Bacillota</taxon>
        <taxon>Bacilli</taxon>
        <taxon>Bacillales</taxon>
        <taxon>Paenibacillaceae</taxon>
        <taxon>Paenibacillus</taxon>
    </lineage>
</organism>
<dbReference type="InterPro" id="IPR013325">
    <property type="entry name" value="RNA_pol_sigma_r2"/>
</dbReference>
<dbReference type="RefSeq" id="WP_274359297.1">
    <property type="nucleotide sequence ID" value="NZ_CP118101.1"/>
</dbReference>